<keyword evidence="4" id="KW-1185">Reference proteome</keyword>
<dbReference type="Pfam" id="PF00892">
    <property type="entry name" value="EamA"/>
    <property type="match status" value="1"/>
</dbReference>
<dbReference type="GO" id="GO:0016020">
    <property type="term" value="C:membrane"/>
    <property type="evidence" value="ECO:0007669"/>
    <property type="project" value="InterPro"/>
</dbReference>
<dbReference type="AlphaFoldDB" id="A0A255Z678"/>
<protein>
    <recommendedName>
        <fullName evidence="2">EamA domain-containing protein</fullName>
    </recommendedName>
</protein>
<proteinExistence type="predicted"/>
<evidence type="ECO:0000313" key="3">
    <source>
        <dbReference type="EMBL" id="OYQ36946.1"/>
    </source>
</evidence>
<organism evidence="3 4">
    <name type="scientific">Niveispirillum lacus</name>
    <dbReference type="NCBI Taxonomy" id="1981099"/>
    <lineage>
        <taxon>Bacteria</taxon>
        <taxon>Pseudomonadati</taxon>
        <taxon>Pseudomonadota</taxon>
        <taxon>Alphaproteobacteria</taxon>
        <taxon>Rhodospirillales</taxon>
        <taxon>Azospirillaceae</taxon>
        <taxon>Niveispirillum</taxon>
    </lineage>
</organism>
<feature type="transmembrane region" description="Helical" evidence="1">
    <location>
        <begin position="151"/>
        <end position="169"/>
    </location>
</feature>
<feature type="transmembrane region" description="Helical" evidence="1">
    <location>
        <begin position="211"/>
        <end position="229"/>
    </location>
</feature>
<reference evidence="3 4" key="1">
    <citation type="submission" date="2017-07" db="EMBL/GenBank/DDBJ databases">
        <title>Niveispirillum cyanobacteriorum sp. nov., isolated from cyanobacterial aggregates in a eutrophic lake.</title>
        <authorList>
            <person name="Cai H."/>
        </authorList>
    </citation>
    <scope>NUCLEOTIDE SEQUENCE [LARGE SCALE GENOMIC DNA]</scope>
    <source>
        <strain evidence="4">TH1-14</strain>
    </source>
</reference>
<feature type="transmembrane region" description="Helical" evidence="1">
    <location>
        <begin position="267"/>
        <end position="286"/>
    </location>
</feature>
<dbReference type="InterPro" id="IPR037185">
    <property type="entry name" value="EmrE-like"/>
</dbReference>
<accession>A0A255Z678</accession>
<keyword evidence="1" id="KW-0812">Transmembrane</keyword>
<feature type="transmembrane region" description="Helical" evidence="1">
    <location>
        <begin position="101"/>
        <end position="119"/>
    </location>
</feature>
<feature type="transmembrane region" description="Helical" evidence="1">
    <location>
        <begin position="241"/>
        <end position="261"/>
    </location>
</feature>
<comment type="caution">
    <text evidence="3">The sequence shown here is derived from an EMBL/GenBank/DDBJ whole genome shotgun (WGS) entry which is preliminary data.</text>
</comment>
<name>A0A255Z678_9PROT</name>
<evidence type="ECO:0000259" key="2">
    <source>
        <dbReference type="Pfam" id="PF00892"/>
    </source>
</evidence>
<feature type="transmembrane region" description="Helical" evidence="1">
    <location>
        <begin position="75"/>
        <end position="95"/>
    </location>
</feature>
<dbReference type="InterPro" id="IPR000620">
    <property type="entry name" value="EamA_dom"/>
</dbReference>
<dbReference type="Proteomes" id="UP000216998">
    <property type="component" value="Unassembled WGS sequence"/>
</dbReference>
<evidence type="ECO:0000256" key="1">
    <source>
        <dbReference type="SAM" id="Phobius"/>
    </source>
</evidence>
<keyword evidence="1" id="KW-0472">Membrane</keyword>
<feature type="transmembrane region" description="Helical" evidence="1">
    <location>
        <begin position="126"/>
        <end position="145"/>
    </location>
</feature>
<feature type="transmembrane region" description="Helical" evidence="1">
    <location>
        <begin position="45"/>
        <end position="63"/>
    </location>
</feature>
<dbReference type="SUPFAM" id="SSF103481">
    <property type="entry name" value="Multidrug resistance efflux transporter EmrE"/>
    <property type="match status" value="1"/>
</dbReference>
<dbReference type="EMBL" id="NOXU01000019">
    <property type="protein sequence ID" value="OYQ36946.1"/>
    <property type="molecule type" value="Genomic_DNA"/>
</dbReference>
<feature type="transmembrane region" description="Helical" evidence="1">
    <location>
        <begin position="181"/>
        <end position="199"/>
    </location>
</feature>
<feature type="domain" description="EamA" evidence="2">
    <location>
        <begin position="151"/>
        <end position="283"/>
    </location>
</feature>
<dbReference type="OrthoDB" id="9815120at2"/>
<gene>
    <name evidence="3" type="ORF">CHU95_02870</name>
</gene>
<keyword evidence="1" id="KW-1133">Transmembrane helix</keyword>
<dbReference type="RefSeq" id="WP_094453552.1">
    <property type="nucleotide sequence ID" value="NZ_NOXU01000019.1"/>
</dbReference>
<evidence type="ECO:0000313" key="4">
    <source>
        <dbReference type="Proteomes" id="UP000216998"/>
    </source>
</evidence>
<sequence>MTAPAPQARQDTLTLLAPLLLVLSVSMPPLGGGLAKEVSQGHDILALAFLRNALAAAIMMVIVRPSLTRLTRAQWGAAAALGAALAIMNANFYLALARLPLGVAVAIEFLGPLAVAMVGAKRLVDYLWPLLAFGGVLLLTPLSGADRLDPLGLLFAIITAGAWAAYILLSRHAGRQIPGMTGLALALLFATLFTAPVGLPVSGPYLSSPEMLAKVAAVSMLSTLLPYALEFVALRRVSTALFGIMMAMEPALSAVVGLYLLGEVLSMSAVGAIALICLAAVGSSLTRRPAP</sequence>